<accession>A0A1X7LPG8</accession>
<organism evidence="1 2">
    <name type="scientific">Paenibacillus aquistagni</name>
    <dbReference type="NCBI Taxonomy" id="1852522"/>
    <lineage>
        <taxon>Bacteria</taxon>
        <taxon>Bacillati</taxon>
        <taxon>Bacillota</taxon>
        <taxon>Bacilli</taxon>
        <taxon>Bacillales</taxon>
        <taxon>Paenibacillaceae</taxon>
        <taxon>Paenibacillus</taxon>
    </lineage>
</organism>
<gene>
    <name evidence="1" type="ORF">SAMN06295960_3977</name>
</gene>
<keyword evidence="2" id="KW-1185">Reference proteome</keyword>
<dbReference type="Proteomes" id="UP000193834">
    <property type="component" value="Unassembled WGS sequence"/>
</dbReference>
<dbReference type="InterPro" id="IPR000944">
    <property type="entry name" value="Tscrpt_reg_Rrf2"/>
</dbReference>
<dbReference type="AlphaFoldDB" id="A0A1X7LPG8"/>
<dbReference type="STRING" id="1852522.SAMN06295960_3977"/>
<evidence type="ECO:0000313" key="1">
    <source>
        <dbReference type="EMBL" id="SMG55725.1"/>
    </source>
</evidence>
<dbReference type="RefSeq" id="WP_085497189.1">
    <property type="nucleotide sequence ID" value="NZ_FXAZ01000006.1"/>
</dbReference>
<dbReference type="SUPFAM" id="SSF46785">
    <property type="entry name" value="Winged helix' DNA-binding domain"/>
    <property type="match status" value="1"/>
</dbReference>
<dbReference type="InterPro" id="IPR036390">
    <property type="entry name" value="WH_DNA-bd_sf"/>
</dbReference>
<dbReference type="NCBIfam" id="TIGR00738">
    <property type="entry name" value="rrf2_super"/>
    <property type="match status" value="1"/>
</dbReference>
<dbReference type="GO" id="GO:0005829">
    <property type="term" value="C:cytosol"/>
    <property type="evidence" value="ECO:0007669"/>
    <property type="project" value="TreeGrafter"/>
</dbReference>
<dbReference type="InterPro" id="IPR036388">
    <property type="entry name" value="WH-like_DNA-bd_sf"/>
</dbReference>
<dbReference type="PANTHER" id="PTHR33221">
    <property type="entry name" value="WINGED HELIX-TURN-HELIX TRANSCRIPTIONAL REGULATOR, RRF2 FAMILY"/>
    <property type="match status" value="1"/>
</dbReference>
<dbReference type="PANTHER" id="PTHR33221:SF15">
    <property type="entry name" value="HTH-TYPE TRANSCRIPTIONAL REGULATOR YWGB-RELATED"/>
    <property type="match status" value="1"/>
</dbReference>
<sequence>MQLQITTDYAVRIMRYLLQHKHQLSTAKDMSVELGITYQYFMKVIRRLRKAKLVQSVQGCDGGYRAHPDAAHVTLYQIVEVMEGPLRINRCLEDDCFCNLNATATCDVRRIFAGLQKDLIAKLDAIRIADIGS</sequence>
<proteinExistence type="predicted"/>
<name>A0A1X7LPG8_9BACL</name>
<dbReference type="EMBL" id="FXAZ01000006">
    <property type="protein sequence ID" value="SMG55725.1"/>
    <property type="molecule type" value="Genomic_DNA"/>
</dbReference>
<dbReference type="Gene3D" id="1.10.10.10">
    <property type="entry name" value="Winged helix-like DNA-binding domain superfamily/Winged helix DNA-binding domain"/>
    <property type="match status" value="1"/>
</dbReference>
<protein>
    <submittedName>
        <fullName evidence="1">Transcriptional regulator, BadM/Rrf2 family</fullName>
    </submittedName>
</protein>
<dbReference type="GO" id="GO:0003700">
    <property type="term" value="F:DNA-binding transcription factor activity"/>
    <property type="evidence" value="ECO:0007669"/>
    <property type="project" value="TreeGrafter"/>
</dbReference>
<dbReference type="Pfam" id="PF02082">
    <property type="entry name" value="Rrf2"/>
    <property type="match status" value="1"/>
</dbReference>
<reference evidence="1 2" key="1">
    <citation type="submission" date="2017-04" db="EMBL/GenBank/DDBJ databases">
        <authorList>
            <person name="Afonso C.L."/>
            <person name="Miller P.J."/>
            <person name="Scott M.A."/>
            <person name="Spackman E."/>
            <person name="Goraichik I."/>
            <person name="Dimitrov K.M."/>
            <person name="Suarez D.L."/>
            <person name="Swayne D.E."/>
        </authorList>
    </citation>
    <scope>NUCLEOTIDE SEQUENCE [LARGE SCALE GENOMIC DNA]</scope>
    <source>
        <strain evidence="1 2">11</strain>
    </source>
</reference>
<dbReference type="OrthoDB" id="3242805at2"/>
<evidence type="ECO:0000313" key="2">
    <source>
        <dbReference type="Proteomes" id="UP000193834"/>
    </source>
</evidence>
<dbReference type="PROSITE" id="PS51197">
    <property type="entry name" value="HTH_RRF2_2"/>
    <property type="match status" value="1"/>
</dbReference>